<dbReference type="AlphaFoldDB" id="A0A0H2SNW8"/>
<dbReference type="GO" id="GO:0005783">
    <property type="term" value="C:endoplasmic reticulum"/>
    <property type="evidence" value="ECO:0007669"/>
    <property type="project" value="TreeGrafter"/>
</dbReference>
<sequence>MDGLLRTDNATVLLGISLGVVYLLKSYLTPGHLVHPLTLGKQSDVERVRQKGESAVYKNYGWSTGIGMDAQLLYRPDKDVKSVVDLAKLDADVTRTLWSSKISNADLKTRVRALGSGFVREAHLNPEESNVLLLLNDSLDFLISDLALASHNIPSFTISSLSLLSAVLDNHPPSAIICHIHFLTHVLELVAENHEFSHHTIIVVGEGDLPDAVRKVPVKVLWLADLERKGAKGEPVEAKPTNPETVFSVAFYPGPNNELRAASLTHMNLTAGVTAVRRQLPLVNLAKEDAVVSSHSLATPYGRAIMYTALYEGASFSTSDSTAVFQDGETHHFLAIRSAGDDIVKSAGSPNPTILFLTNPELARLSSAILAKAKESFLFWMAWRHKLHALQQGYLSKDSAWDAQVFATARLATLKQASSSLRAIVAAGGGPIEAAAMTPSRIALSMPLIFAHAHPLVAGPVFSSHPLDLQDFPAKAGEAQDKAHVGPPAVNVEAKLAGVDDAAVEGGASPVGEVVVRGPSVAVPLGSDIEQNSWLPLGEKAVVQPNGTFKVLS</sequence>
<dbReference type="GO" id="GO:0004467">
    <property type="term" value="F:long-chain fatty acid-CoA ligase activity"/>
    <property type="evidence" value="ECO:0007669"/>
    <property type="project" value="TreeGrafter"/>
</dbReference>
<evidence type="ECO:0000313" key="2">
    <source>
        <dbReference type="EMBL" id="KLO18806.1"/>
    </source>
</evidence>
<evidence type="ECO:0000313" key="3">
    <source>
        <dbReference type="Proteomes" id="UP000053477"/>
    </source>
</evidence>
<feature type="domain" description="AMP-dependent synthetase/ligase" evidence="1">
    <location>
        <begin position="101"/>
        <end position="522"/>
    </location>
</feature>
<dbReference type="InterPro" id="IPR042099">
    <property type="entry name" value="ANL_N_sf"/>
</dbReference>
<dbReference type="PANTHER" id="PTHR43272">
    <property type="entry name" value="LONG-CHAIN-FATTY-ACID--COA LIGASE"/>
    <property type="match status" value="1"/>
</dbReference>
<dbReference type="PANTHER" id="PTHR43272:SF11">
    <property type="entry name" value="AMP-DEPENDENT SYNTHETASE_LIGASE DOMAIN-CONTAINING PROTEIN"/>
    <property type="match status" value="1"/>
</dbReference>
<accession>A0A0H2SNW8</accession>
<dbReference type="InterPro" id="IPR000873">
    <property type="entry name" value="AMP-dep_synth/lig_dom"/>
</dbReference>
<dbReference type="EMBL" id="KQ085891">
    <property type="protein sequence ID" value="KLO18806.1"/>
    <property type="molecule type" value="Genomic_DNA"/>
</dbReference>
<organism evidence="2 3">
    <name type="scientific">Schizopora paradoxa</name>
    <dbReference type="NCBI Taxonomy" id="27342"/>
    <lineage>
        <taxon>Eukaryota</taxon>
        <taxon>Fungi</taxon>
        <taxon>Dikarya</taxon>
        <taxon>Basidiomycota</taxon>
        <taxon>Agaricomycotina</taxon>
        <taxon>Agaricomycetes</taxon>
        <taxon>Hymenochaetales</taxon>
        <taxon>Schizoporaceae</taxon>
        <taxon>Schizopora</taxon>
    </lineage>
</organism>
<dbReference type="OrthoDB" id="1700726at2759"/>
<dbReference type="Gene3D" id="3.40.50.12780">
    <property type="entry name" value="N-terminal domain of ligase-like"/>
    <property type="match status" value="1"/>
</dbReference>
<dbReference type="InParanoid" id="A0A0H2SNW8"/>
<gene>
    <name evidence="2" type="ORF">SCHPADRAFT_819113</name>
</gene>
<keyword evidence="3" id="KW-1185">Reference proteome</keyword>
<dbReference type="STRING" id="27342.A0A0H2SNW8"/>
<dbReference type="GO" id="GO:0016020">
    <property type="term" value="C:membrane"/>
    <property type="evidence" value="ECO:0007669"/>
    <property type="project" value="TreeGrafter"/>
</dbReference>
<reference evidence="2 3" key="1">
    <citation type="submission" date="2015-04" db="EMBL/GenBank/DDBJ databases">
        <title>Complete genome sequence of Schizopora paradoxa KUC8140, a cosmopolitan wood degrader in East Asia.</title>
        <authorList>
            <consortium name="DOE Joint Genome Institute"/>
            <person name="Min B."/>
            <person name="Park H."/>
            <person name="Jang Y."/>
            <person name="Kim J.-J."/>
            <person name="Kim K.H."/>
            <person name="Pangilinan J."/>
            <person name="Lipzen A."/>
            <person name="Riley R."/>
            <person name="Grigoriev I.V."/>
            <person name="Spatafora J.W."/>
            <person name="Choi I.-G."/>
        </authorList>
    </citation>
    <scope>NUCLEOTIDE SEQUENCE [LARGE SCALE GENOMIC DNA]</scope>
    <source>
        <strain evidence="2 3">KUC8140</strain>
    </source>
</reference>
<protein>
    <recommendedName>
        <fullName evidence="1">AMP-dependent synthetase/ligase domain-containing protein</fullName>
    </recommendedName>
</protein>
<proteinExistence type="predicted"/>
<evidence type="ECO:0000259" key="1">
    <source>
        <dbReference type="Pfam" id="PF00501"/>
    </source>
</evidence>
<dbReference type="Pfam" id="PF00501">
    <property type="entry name" value="AMP-binding"/>
    <property type="match status" value="1"/>
</dbReference>
<dbReference type="SUPFAM" id="SSF56801">
    <property type="entry name" value="Acetyl-CoA synthetase-like"/>
    <property type="match status" value="1"/>
</dbReference>
<dbReference type="Proteomes" id="UP000053477">
    <property type="component" value="Unassembled WGS sequence"/>
</dbReference>
<name>A0A0H2SNW8_9AGAM</name>